<evidence type="ECO:0000256" key="2">
    <source>
        <dbReference type="ARBA" id="ARBA00022692"/>
    </source>
</evidence>
<evidence type="ECO:0000313" key="7">
    <source>
        <dbReference type="Proteomes" id="UP000317078"/>
    </source>
</evidence>
<keyword evidence="3 5" id="KW-1133">Transmembrane helix</keyword>
<feature type="transmembrane region" description="Helical" evidence="5">
    <location>
        <begin position="42"/>
        <end position="66"/>
    </location>
</feature>
<sequence>MASLLNDYAPLLLRIMLVVLFPFSALDKIVNWPSAMKQAGSTVLAPLMLVAAIIVEIVAPACIVLGWHDRLAAFVLAGFCVVTALLYHPFWRYPDFWRFQEGEGLQHFWEFLKNFGLVGGLGLVVLAPRTLPATEVLRDPLASTYVVGPKAGEVAPSPP</sequence>
<dbReference type="EMBL" id="RCZP01000005">
    <property type="protein sequence ID" value="TPG58652.1"/>
    <property type="molecule type" value="Genomic_DNA"/>
</dbReference>
<dbReference type="GO" id="GO:0016020">
    <property type="term" value="C:membrane"/>
    <property type="evidence" value="ECO:0007669"/>
    <property type="project" value="UniProtKB-SubCell"/>
</dbReference>
<gene>
    <name evidence="6" type="ORF">EAH89_08590</name>
</gene>
<organism evidence="6 7">
    <name type="scientific">Muricoccus nepalensis</name>
    <dbReference type="NCBI Taxonomy" id="1854500"/>
    <lineage>
        <taxon>Bacteria</taxon>
        <taxon>Pseudomonadati</taxon>
        <taxon>Pseudomonadota</taxon>
        <taxon>Alphaproteobacteria</taxon>
        <taxon>Acetobacterales</taxon>
        <taxon>Roseomonadaceae</taxon>
        <taxon>Muricoccus</taxon>
    </lineage>
</organism>
<feature type="transmembrane region" description="Helical" evidence="5">
    <location>
        <begin position="72"/>
        <end position="90"/>
    </location>
</feature>
<dbReference type="Pfam" id="PF07681">
    <property type="entry name" value="DoxX"/>
    <property type="match status" value="1"/>
</dbReference>
<evidence type="ECO:0000256" key="5">
    <source>
        <dbReference type="SAM" id="Phobius"/>
    </source>
</evidence>
<evidence type="ECO:0000256" key="3">
    <source>
        <dbReference type="ARBA" id="ARBA00022989"/>
    </source>
</evidence>
<comment type="caution">
    <text evidence="6">The sequence shown here is derived from an EMBL/GenBank/DDBJ whole genome shotgun (WGS) entry which is preliminary data.</text>
</comment>
<dbReference type="OrthoDB" id="7272111at2"/>
<evidence type="ECO:0000313" key="6">
    <source>
        <dbReference type="EMBL" id="TPG58652.1"/>
    </source>
</evidence>
<feature type="transmembrane region" description="Helical" evidence="5">
    <location>
        <begin position="12"/>
        <end position="30"/>
    </location>
</feature>
<evidence type="ECO:0000256" key="4">
    <source>
        <dbReference type="ARBA" id="ARBA00023136"/>
    </source>
</evidence>
<dbReference type="Proteomes" id="UP000317078">
    <property type="component" value="Unassembled WGS sequence"/>
</dbReference>
<dbReference type="InterPro" id="IPR032808">
    <property type="entry name" value="DoxX"/>
</dbReference>
<evidence type="ECO:0000256" key="1">
    <source>
        <dbReference type="ARBA" id="ARBA00004141"/>
    </source>
</evidence>
<protein>
    <submittedName>
        <fullName evidence="6">DoxX family protein</fullName>
    </submittedName>
</protein>
<proteinExistence type="predicted"/>
<name>A0A502GAH6_9PROT</name>
<accession>A0A502GAH6</accession>
<dbReference type="RefSeq" id="WP_140882386.1">
    <property type="nucleotide sequence ID" value="NZ_RCZP01000005.1"/>
</dbReference>
<comment type="subcellular location">
    <subcellularLocation>
        <location evidence="1">Membrane</location>
        <topology evidence="1">Multi-pass membrane protein</topology>
    </subcellularLocation>
</comment>
<keyword evidence="7" id="KW-1185">Reference proteome</keyword>
<dbReference type="AlphaFoldDB" id="A0A502GAH6"/>
<reference evidence="6 7" key="1">
    <citation type="journal article" date="2019" name="Environ. Microbiol.">
        <title>Species interactions and distinct microbial communities in high Arctic permafrost affected cryosols are associated with the CH4 and CO2 gas fluxes.</title>
        <authorList>
            <person name="Altshuler I."/>
            <person name="Hamel J."/>
            <person name="Turney S."/>
            <person name="Magnuson E."/>
            <person name="Levesque R."/>
            <person name="Greer C."/>
            <person name="Whyte L.G."/>
        </authorList>
    </citation>
    <scope>NUCLEOTIDE SEQUENCE [LARGE SCALE GENOMIC DNA]</scope>
    <source>
        <strain evidence="6 7">S9.3B</strain>
    </source>
</reference>
<keyword evidence="4 5" id="KW-0472">Membrane</keyword>
<keyword evidence="2 5" id="KW-0812">Transmembrane</keyword>